<organism evidence="1 2">
    <name type="scientific">Fusibacter ferrireducens</name>
    <dbReference type="NCBI Taxonomy" id="2785058"/>
    <lineage>
        <taxon>Bacteria</taxon>
        <taxon>Bacillati</taxon>
        <taxon>Bacillota</taxon>
        <taxon>Clostridia</taxon>
        <taxon>Eubacteriales</taxon>
        <taxon>Eubacteriales Family XII. Incertae Sedis</taxon>
        <taxon>Fusibacter</taxon>
    </lineage>
</organism>
<dbReference type="RefSeq" id="WP_194702992.1">
    <property type="nucleotide sequence ID" value="NZ_JADKNH010000010.1"/>
</dbReference>
<evidence type="ECO:0000313" key="1">
    <source>
        <dbReference type="EMBL" id="MBF4694754.1"/>
    </source>
</evidence>
<protein>
    <recommendedName>
        <fullName evidence="3">Nucleotidyl transferase AbiEii toxin, Type IV TA system</fullName>
    </recommendedName>
</protein>
<name>A0ABR9ZWC8_9FIRM</name>
<dbReference type="PROSITE" id="PS51257">
    <property type="entry name" value="PROKAR_LIPOPROTEIN"/>
    <property type="match status" value="1"/>
</dbReference>
<reference evidence="1 2" key="1">
    <citation type="submission" date="2020-11" db="EMBL/GenBank/DDBJ databases">
        <title>Fusibacter basophilias sp. nov.</title>
        <authorList>
            <person name="Qiu D."/>
        </authorList>
    </citation>
    <scope>NUCLEOTIDE SEQUENCE [LARGE SCALE GENOMIC DNA]</scope>
    <source>
        <strain evidence="1 2">Q10-2</strain>
    </source>
</reference>
<sequence length="250" mass="28788">MRGLEAFKTYFSEFDNYYVLIGGTACTIIFEEVGLDFRATKDIDMVLIVEMIDSAFGEVFWEFIKAGGYRNIYMSSENQNFYRFDKPKNIDFPQMVELFAREPNEFKLAEGYHLIPLHIADDIASLSAILLNSDYYIFLLQGKKKIEGLSVLDELRLIPFKAKAWCELTDRHNAGEEGLSKHIKKHRNDVAKLLTLISADVQIELHGMVEADMKRFVKAMSVDILDENVTGIKGMTTDLFCTRLHEIYRI</sequence>
<gene>
    <name evidence="1" type="ORF">ISU02_16695</name>
</gene>
<evidence type="ECO:0008006" key="3">
    <source>
        <dbReference type="Google" id="ProtNLM"/>
    </source>
</evidence>
<comment type="caution">
    <text evidence="1">The sequence shown here is derived from an EMBL/GenBank/DDBJ whole genome shotgun (WGS) entry which is preliminary data.</text>
</comment>
<dbReference type="Proteomes" id="UP000614200">
    <property type="component" value="Unassembled WGS sequence"/>
</dbReference>
<dbReference type="EMBL" id="JADKNH010000010">
    <property type="protein sequence ID" value="MBF4694754.1"/>
    <property type="molecule type" value="Genomic_DNA"/>
</dbReference>
<accession>A0ABR9ZWC8</accession>
<evidence type="ECO:0000313" key="2">
    <source>
        <dbReference type="Proteomes" id="UP000614200"/>
    </source>
</evidence>
<proteinExistence type="predicted"/>
<keyword evidence="2" id="KW-1185">Reference proteome</keyword>